<gene>
    <name evidence="1" type="ORF">FYJ83_12775</name>
</gene>
<comment type="caution">
    <text evidence="1">The sequence shown here is derived from an EMBL/GenBank/DDBJ whole genome shotgun (WGS) entry which is preliminary data.</text>
</comment>
<accession>A0A6N7Y0S2</accession>
<organism evidence="1 2">
    <name type="scientific">Tissierella pigra</name>
    <dbReference type="NCBI Taxonomy" id="2607614"/>
    <lineage>
        <taxon>Bacteria</taxon>
        <taxon>Bacillati</taxon>
        <taxon>Bacillota</taxon>
        <taxon>Tissierellia</taxon>
        <taxon>Tissierellales</taxon>
        <taxon>Tissierellaceae</taxon>
        <taxon>Tissierella</taxon>
    </lineage>
</organism>
<evidence type="ECO:0000313" key="2">
    <source>
        <dbReference type="Proteomes" id="UP000469523"/>
    </source>
</evidence>
<dbReference type="RefSeq" id="WP_154441098.1">
    <property type="nucleotide sequence ID" value="NZ_VUNQ01000030.1"/>
</dbReference>
<proteinExistence type="predicted"/>
<dbReference type="EMBL" id="VUNQ01000030">
    <property type="protein sequence ID" value="MSU02335.1"/>
    <property type="molecule type" value="Genomic_DNA"/>
</dbReference>
<evidence type="ECO:0000313" key="1">
    <source>
        <dbReference type="EMBL" id="MSU02335.1"/>
    </source>
</evidence>
<dbReference type="AlphaFoldDB" id="A0A6N7Y0S2"/>
<name>A0A6N7Y0S2_9FIRM</name>
<keyword evidence="2" id="KW-1185">Reference proteome</keyword>
<protein>
    <submittedName>
        <fullName evidence="1">Uncharacterized protein</fullName>
    </submittedName>
</protein>
<sequence length="158" mass="17723">MMSMCPICFELYSDLWSKPCCNCESKTISLSVELIGVVQMFLNRGFIVVGASSTTHENQEGIGKNTHIRIDFGAKYPEAIFYELPPDWLISGYHLVKNNQVLESELSMLGCVCRHPPSESDNLSIEFDKLLTISNLEVWLKSKDPEACKAILILAGYL</sequence>
<dbReference type="Proteomes" id="UP000469523">
    <property type="component" value="Unassembled WGS sequence"/>
</dbReference>
<reference evidence="1 2" key="1">
    <citation type="submission" date="2019-09" db="EMBL/GenBank/DDBJ databases">
        <title>In-depth cultivation of the pig gut microbiome towards novel bacterial diversity and tailored functional studies.</title>
        <authorList>
            <person name="Wylensek D."/>
            <person name="Hitch T.C.A."/>
            <person name="Clavel T."/>
        </authorList>
    </citation>
    <scope>NUCLEOTIDE SEQUENCE [LARGE SCALE GENOMIC DNA]</scope>
    <source>
        <strain evidence="1 2">WCA3-693-APC-4?</strain>
    </source>
</reference>